<evidence type="ECO:0000256" key="7">
    <source>
        <dbReference type="ARBA" id="ARBA00022777"/>
    </source>
</evidence>
<dbReference type="InterPro" id="IPR036890">
    <property type="entry name" value="HATPase_C_sf"/>
</dbReference>
<dbReference type="CDD" id="cd00082">
    <property type="entry name" value="HisKA"/>
    <property type="match status" value="1"/>
</dbReference>
<dbReference type="PRINTS" id="PR00344">
    <property type="entry name" value="BCTRLSENSOR"/>
</dbReference>
<dbReference type="SUPFAM" id="SSF47384">
    <property type="entry name" value="Homodimeric domain of signal transducing histidine kinase"/>
    <property type="match status" value="1"/>
</dbReference>
<dbReference type="EMBL" id="PGFZ01000001">
    <property type="protein sequence ID" value="POZ53466.1"/>
    <property type="molecule type" value="Genomic_DNA"/>
</dbReference>
<evidence type="ECO:0000313" key="13">
    <source>
        <dbReference type="Proteomes" id="UP000237423"/>
    </source>
</evidence>
<dbReference type="SMART" id="SM00387">
    <property type="entry name" value="HATPase_c"/>
    <property type="match status" value="1"/>
</dbReference>
<evidence type="ECO:0000256" key="8">
    <source>
        <dbReference type="ARBA" id="ARBA00022989"/>
    </source>
</evidence>
<dbReference type="EC" id="2.7.13.3" evidence="3"/>
<dbReference type="Pfam" id="PF08521">
    <property type="entry name" value="2CSK_N"/>
    <property type="match status" value="1"/>
</dbReference>
<keyword evidence="8 10" id="KW-1133">Transmembrane helix</keyword>
<comment type="subcellular location">
    <subcellularLocation>
        <location evidence="2">Membrane</location>
    </subcellularLocation>
</comment>
<name>A0A2S5CRR0_9GAMM</name>
<dbReference type="InterPro" id="IPR036097">
    <property type="entry name" value="HisK_dim/P_sf"/>
</dbReference>
<proteinExistence type="predicted"/>
<feature type="transmembrane region" description="Helical" evidence="10">
    <location>
        <begin position="166"/>
        <end position="186"/>
    </location>
</feature>
<keyword evidence="9 10" id="KW-0472">Membrane</keyword>
<keyword evidence="5" id="KW-0808">Transferase</keyword>
<dbReference type="PANTHER" id="PTHR45436">
    <property type="entry name" value="SENSOR HISTIDINE KINASE YKOH"/>
    <property type="match status" value="1"/>
</dbReference>
<dbReference type="InterPro" id="IPR013727">
    <property type="entry name" value="2CSK_N"/>
</dbReference>
<comment type="catalytic activity">
    <reaction evidence="1">
        <text>ATP + protein L-histidine = ADP + protein N-phospho-L-histidine.</text>
        <dbReference type="EC" id="2.7.13.3"/>
    </reaction>
</comment>
<dbReference type="InterPro" id="IPR003661">
    <property type="entry name" value="HisK_dim/P_dom"/>
</dbReference>
<dbReference type="PANTHER" id="PTHR45436:SF1">
    <property type="entry name" value="SENSOR PROTEIN QSEC"/>
    <property type="match status" value="1"/>
</dbReference>
<dbReference type="GO" id="GO:0000155">
    <property type="term" value="F:phosphorelay sensor kinase activity"/>
    <property type="evidence" value="ECO:0007669"/>
    <property type="project" value="InterPro"/>
</dbReference>
<dbReference type="RefSeq" id="WP_232463790.1">
    <property type="nucleotide sequence ID" value="NZ_CP022129.1"/>
</dbReference>
<dbReference type="PROSITE" id="PS50109">
    <property type="entry name" value="HIS_KIN"/>
    <property type="match status" value="1"/>
</dbReference>
<dbReference type="AlphaFoldDB" id="A0A2S5CRR0"/>
<evidence type="ECO:0000256" key="4">
    <source>
        <dbReference type="ARBA" id="ARBA00022553"/>
    </source>
</evidence>
<dbReference type="GO" id="GO:0005886">
    <property type="term" value="C:plasma membrane"/>
    <property type="evidence" value="ECO:0007669"/>
    <property type="project" value="TreeGrafter"/>
</dbReference>
<evidence type="ECO:0000256" key="5">
    <source>
        <dbReference type="ARBA" id="ARBA00022679"/>
    </source>
</evidence>
<evidence type="ECO:0000256" key="1">
    <source>
        <dbReference type="ARBA" id="ARBA00000085"/>
    </source>
</evidence>
<organism evidence="12 13">
    <name type="scientific">Methylovulum psychrotolerans</name>
    <dbReference type="NCBI Taxonomy" id="1704499"/>
    <lineage>
        <taxon>Bacteria</taxon>
        <taxon>Pseudomonadati</taxon>
        <taxon>Pseudomonadota</taxon>
        <taxon>Gammaproteobacteria</taxon>
        <taxon>Methylococcales</taxon>
        <taxon>Methylococcaceae</taxon>
        <taxon>Methylovulum</taxon>
    </lineage>
</organism>
<feature type="transmembrane region" description="Helical" evidence="10">
    <location>
        <begin position="20"/>
        <end position="43"/>
    </location>
</feature>
<evidence type="ECO:0000259" key="11">
    <source>
        <dbReference type="PROSITE" id="PS50109"/>
    </source>
</evidence>
<evidence type="ECO:0000256" key="3">
    <source>
        <dbReference type="ARBA" id="ARBA00012438"/>
    </source>
</evidence>
<dbReference type="InterPro" id="IPR004358">
    <property type="entry name" value="Sig_transdc_His_kin-like_C"/>
</dbReference>
<keyword evidence="4" id="KW-0597">Phosphoprotein</keyword>
<dbReference type="Gene3D" id="3.30.565.10">
    <property type="entry name" value="Histidine kinase-like ATPase, C-terminal domain"/>
    <property type="match status" value="1"/>
</dbReference>
<sequence length="474" mass="52535">MTALKLQKTKSLKTKILFRLVIPLIVFVVVDTVLSYFVTVHYVDQAYDRWLLDSARSLGQEIKIKHNKIVVELPPEALEIIKWDEQDETYFKIVSSEGETLAGDPQVPEPLTAPIDWSRQVYFNATLYGEPVRIVSMRIRFLDNPGQVFIHVAETLNKRRAMMMDILLADLIPQLVFVIVTAMYLLSGLKRGLQPLHTLADHIAGRPSRDLSPIPESHVFLEVRTLTDTINALLAQLTLAIATQQRFIANAAHQLRTPLAGLKIQAERALREQDIAAMQPALMQVQSSADRMSHLTAQLLVLARSEPISGGHELRIVDLCALAKTTCMDWVPKALQNKMELSFDGQEDSLWVQGDEVLLRELLANLLDNALTYGRPQGSVVVSLEASPDICLSVTDNGPGIPDTELAKVSERFYRIPGSPGNGCGLGLAIVKEIADLHNAQLTLSGTEGTCVRLLFTGGRQAWKMPKNNTSKPS</sequence>
<dbReference type="SUPFAM" id="SSF55874">
    <property type="entry name" value="ATPase domain of HSP90 chaperone/DNA topoisomerase II/histidine kinase"/>
    <property type="match status" value="1"/>
</dbReference>
<keyword evidence="6 10" id="KW-0812">Transmembrane</keyword>
<accession>A0A2S5CRR0</accession>
<comment type="caution">
    <text evidence="12">The sequence shown here is derived from an EMBL/GenBank/DDBJ whole genome shotgun (WGS) entry which is preliminary data.</text>
</comment>
<keyword evidence="7 12" id="KW-0418">Kinase</keyword>
<dbReference type="InterPro" id="IPR050428">
    <property type="entry name" value="TCS_sensor_his_kinase"/>
</dbReference>
<dbReference type="Proteomes" id="UP000237423">
    <property type="component" value="Unassembled WGS sequence"/>
</dbReference>
<evidence type="ECO:0000256" key="6">
    <source>
        <dbReference type="ARBA" id="ARBA00022692"/>
    </source>
</evidence>
<dbReference type="InterPro" id="IPR005467">
    <property type="entry name" value="His_kinase_dom"/>
</dbReference>
<protein>
    <recommendedName>
        <fullName evidence="3">histidine kinase</fullName>
        <ecNumber evidence="3">2.7.13.3</ecNumber>
    </recommendedName>
</protein>
<dbReference type="InterPro" id="IPR003594">
    <property type="entry name" value="HATPase_dom"/>
</dbReference>
<evidence type="ECO:0000256" key="10">
    <source>
        <dbReference type="SAM" id="Phobius"/>
    </source>
</evidence>
<reference evidence="12 13" key="1">
    <citation type="submission" date="2017-11" db="EMBL/GenBank/DDBJ databases">
        <title>Draft Genome Sequence of Methylobacter psychrotolerans Sph1T, an Obligate Methanotroph from Low-Temperature Environments.</title>
        <authorList>
            <person name="Oshkin I.Y."/>
            <person name="Miroshnikov K."/>
            <person name="Belova S.E."/>
            <person name="Korzhenkov A."/>
            <person name="Toshchakov S.V."/>
            <person name="Dedysh S.N."/>
        </authorList>
    </citation>
    <scope>NUCLEOTIDE SEQUENCE [LARGE SCALE GENOMIC DNA]</scope>
    <source>
        <strain evidence="12 13">Sph1</strain>
    </source>
</reference>
<dbReference type="SMART" id="SM00388">
    <property type="entry name" value="HisKA"/>
    <property type="match status" value="1"/>
</dbReference>
<evidence type="ECO:0000256" key="2">
    <source>
        <dbReference type="ARBA" id="ARBA00004370"/>
    </source>
</evidence>
<evidence type="ECO:0000313" key="12">
    <source>
        <dbReference type="EMBL" id="POZ53466.1"/>
    </source>
</evidence>
<gene>
    <name evidence="12" type="ORF">AADEFJLK_00491</name>
</gene>
<feature type="domain" description="Histidine kinase" evidence="11">
    <location>
        <begin position="250"/>
        <end position="460"/>
    </location>
</feature>
<dbReference type="Pfam" id="PF02518">
    <property type="entry name" value="HATPase_c"/>
    <property type="match status" value="1"/>
</dbReference>
<evidence type="ECO:0000256" key="9">
    <source>
        <dbReference type="ARBA" id="ARBA00023136"/>
    </source>
</evidence>
<dbReference type="Pfam" id="PF00512">
    <property type="entry name" value="HisKA"/>
    <property type="match status" value="1"/>
</dbReference>
<dbReference type="Gene3D" id="1.10.287.130">
    <property type="match status" value="1"/>
</dbReference>